<dbReference type="Gene3D" id="3.30.1150.10">
    <property type="match status" value="1"/>
</dbReference>
<gene>
    <name evidence="3" type="ORF">EJ995_10515</name>
</gene>
<evidence type="ECO:0000259" key="2">
    <source>
        <dbReference type="Pfam" id="PF05569"/>
    </source>
</evidence>
<dbReference type="OrthoDB" id="1522859at2"/>
<protein>
    <recommendedName>
        <fullName evidence="2">Peptidase M56 domain-containing protein</fullName>
    </recommendedName>
</protein>
<dbReference type="Pfam" id="PF05569">
    <property type="entry name" value="Peptidase_M56"/>
    <property type="match status" value="1"/>
</dbReference>
<feature type="domain" description="Peptidase M56" evidence="2">
    <location>
        <begin position="28"/>
        <end position="259"/>
    </location>
</feature>
<evidence type="ECO:0000256" key="1">
    <source>
        <dbReference type="SAM" id="Phobius"/>
    </source>
</evidence>
<reference evidence="3 4" key="1">
    <citation type="submission" date="2018-12" db="EMBL/GenBank/DDBJ databases">
        <title>Complete genome of Nonlabens sp. MJ115.</title>
        <authorList>
            <person name="Choi H.S."/>
            <person name="Jung J."/>
        </authorList>
    </citation>
    <scope>NUCLEOTIDE SEQUENCE [LARGE SCALE GENOMIC DNA]</scope>
    <source>
        <strain evidence="3 4">MJ115</strain>
    </source>
</reference>
<feature type="transmembrane region" description="Helical" evidence="1">
    <location>
        <begin position="96"/>
        <end position="117"/>
    </location>
</feature>
<dbReference type="EMBL" id="CP034549">
    <property type="protein sequence ID" value="AZQ44650.1"/>
    <property type="molecule type" value="Genomic_DNA"/>
</dbReference>
<feature type="transmembrane region" description="Helical" evidence="1">
    <location>
        <begin position="267"/>
        <end position="287"/>
    </location>
</feature>
<dbReference type="SUPFAM" id="SSF74653">
    <property type="entry name" value="TolA/TonB C-terminal domain"/>
    <property type="match status" value="1"/>
</dbReference>
<dbReference type="Proteomes" id="UP000279600">
    <property type="component" value="Chromosome"/>
</dbReference>
<name>A0A3S9MZP8_9FLAO</name>
<dbReference type="PANTHER" id="PTHR34978">
    <property type="entry name" value="POSSIBLE SENSOR-TRANSDUCER PROTEIN BLAR"/>
    <property type="match status" value="1"/>
</dbReference>
<keyword evidence="1" id="KW-0472">Membrane</keyword>
<dbReference type="PANTHER" id="PTHR34978:SF3">
    <property type="entry name" value="SLR0241 PROTEIN"/>
    <property type="match status" value="1"/>
</dbReference>
<evidence type="ECO:0000313" key="3">
    <source>
        <dbReference type="EMBL" id="AZQ44650.1"/>
    </source>
</evidence>
<accession>A0A3S9MZP8</accession>
<keyword evidence="4" id="KW-1185">Reference proteome</keyword>
<feature type="transmembrane region" description="Helical" evidence="1">
    <location>
        <begin position="6"/>
        <end position="22"/>
    </location>
</feature>
<organism evidence="3 4">
    <name type="scientific">Nonlabens ponticola</name>
    <dbReference type="NCBI Taxonomy" id="2496866"/>
    <lineage>
        <taxon>Bacteria</taxon>
        <taxon>Pseudomonadati</taxon>
        <taxon>Bacteroidota</taxon>
        <taxon>Flavobacteriia</taxon>
        <taxon>Flavobacteriales</taxon>
        <taxon>Flavobacteriaceae</taxon>
        <taxon>Nonlabens</taxon>
    </lineage>
</organism>
<sequence>MTHLLHSCVLALLLYGLYKLLLKNSGGFQIHRAYLLLIPVLAAVLPFVVLPFAFGIDYQETTATLSQPAIVVQESVIQTSSTLLIEQEPRITWPQLLLAIYAAGFLVAAILFIIKLARLNEWIDNGKTTYRDDICITQVDNLPAAFSFLNRVYIGSDLDDKDYQHILTHELTHIKQRHSWDLLFYEILRIAFWFHPVVYLAQRDLKMVHEYIADEQTIQIHGKQSYYENLLRQVMDCPDYSFANSFYKLNTIKNRIKMIHHTQKHRFPYRKLLWVLPILFTSLIYTACTSDNEEAENANNDVLEKIEQTNFLEGLDFNQVDYYSGVSEEGKKLVERLIKENNGKLQMDGKDLSDTEYELFVKSTRRVLQNGASVYKNDDKSTTVEVYQVPGKDPEFIINHDGKTLSPKEFLGFSRGFMDASGNSLNIADGKVSKSYSTFNDEKELIEIIEVVEVVEIDEDVSVRQPTDDDIIEVPIATVPFAIIEEFPTYPGCAGSNQERKDCMQENISQFINNNYNTSVASDMKGSQKIRVQFTVGIDGQVSDIKTRAANSKLEQEAARVIKMLPVMKPGLQRGKEVNVLYSLPIIIEGA</sequence>
<feature type="transmembrane region" description="Helical" evidence="1">
    <location>
        <begin position="34"/>
        <end position="56"/>
    </location>
</feature>
<dbReference type="InterPro" id="IPR008756">
    <property type="entry name" value="Peptidase_M56"/>
</dbReference>
<dbReference type="CDD" id="cd07341">
    <property type="entry name" value="M56_BlaR1_MecR1_like"/>
    <property type="match status" value="1"/>
</dbReference>
<keyword evidence="1" id="KW-0812">Transmembrane</keyword>
<dbReference type="KEGG" id="noj:EJ995_10515"/>
<keyword evidence="1" id="KW-1133">Transmembrane helix</keyword>
<proteinExistence type="predicted"/>
<evidence type="ECO:0000313" key="4">
    <source>
        <dbReference type="Proteomes" id="UP000279600"/>
    </source>
</evidence>
<dbReference type="AlphaFoldDB" id="A0A3S9MZP8"/>
<dbReference type="RefSeq" id="WP_126448294.1">
    <property type="nucleotide sequence ID" value="NZ_CP034549.1"/>
</dbReference>
<dbReference type="InterPro" id="IPR052173">
    <property type="entry name" value="Beta-lactam_resp_regulator"/>
</dbReference>